<dbReference type="Pfam" id="PF04480">
    <property type="entry name" value="DUF559"/>
    <property type="match status" value="1"/>
</dbReference>
<feature type="domain" description="DUF559" evidence="1">
    <location>
        <begin position="6"/>
        <end position="112"/>
    </location>
</feature>
<dbReference type="EMBL" id="MGEJ01000001">
    <property type="protein sequence ID" value="OGL82072.1"/>
    <property type="molecule type" value="Genomic_DNA"/>
</dbReference>
<comment type="caution">
    <text evidence="2">The sequence shown here is derived from an EMBL/GenBank/DDBJ whole genome shotgun (WGS) entry which is preliminary data.</text>
</comment>
<keyword evidence="2" id="KW-0808">Transferase</keyword>
<dbReference type="PANTHER" id="PTHR38590">
    <property type="entry name" value="BLL0828 PROTEIN"/>
    <property type="match status" value="1"/>
</dbReference>
<evidence type="ECO:0000313" key="2">
    <source>
        <dbReference type="EMBL" id="OGL82072.1"/>
    </source>
</evidence>
<dbReference type="CDD" id="cd01038">
    <property type="entry name" value="Endonuclease_DUF559"/>
    <property type="match status" value="1"/>
</dbReference>
<dbReference type="STRING" id="1802401.A3B21_05150"/>
<protein>
    <submittedName>
        <fullName evidence="2">DNA (Cytosine-5-)-methyltransferase</fullName>
    </submittedName>
</protein>
<dbReference type="AlphaFoldDB" id="A0A1F7UUV9"/>
<name>A0A1F7UUV9_9BACT</name>
<dbReference type="Proteomes" id="UP000176897">
    <property type="component" value="Unassembled WGS sequence"/>
</dbReference>
<dbReference type="InterPro" id="IPR047216">
    <property type="entry name" value="Endonuclease_DUF559_bact"/>
</dbReference>
<dbReference type="GO" id="GO:0008168">
    <property type="term" value="F:methyltransferase activity"/>
    <property type="evidence" value="ECO:0007669"/>
    <property type="project" value="UniProtKB-KW"/>
</dbReference>
<dbReference type="GO" id="GO:0032259">
    <property type="term" value="P:methylation"/>
    <property type="evidence" value="ECO:0007669"/>
    <property type="project" value="UniProtKB-KW"/>
</dbReference>
<dbReference type="InterPro" id="IPR007569">
    <property type="entry name" value="DUF559"/>
</dbReference>
<sequence length="126" mass="14566">MDYALTPLARNLRNNSTNAERLLWQYLRCRQVQRLKFRRQAAIGHYIVDFVCFENKLVIELDGGQHAQEKNLASDHGRDSWLKDQGFTVLRFWNNEILENMNGVGETIMRHCPKTPPLTPPTRGGG</sequence>
<dbReference type="InterPro" id="IPR011335">
    <property type="entry name" value="Restrct_endonuc-II-like"/>
</dbReference>
<evidence type="ECO:0000313" key="3">
    <source>
        <dbReference type="Proteomes" id="UP000176897"/>
    </source>
</evidence>
<dbReference type="Gene3D" id="3.40.960.10">
    <property type="entry name" value="VSR Endonuclease"/>
    <property type="match status" value="1"/>
</dbReference>
<organism evidence="2 3">
    <name type="scientific">Candidatus Uhrbacteria bacterium RIFCSPLOWO2_01_FULL_47_24</name>
    <dbReference type="NCBI Taxonomy" id="1802401"/>
    <lineage>
        <taxon>Bacteria</taxon>
        <taxon>Candidatus Uhriibacteriota</taxon>
    </lineage>
</organism>
<dbReference type="SUPFAM" id="SSF52980">
    <property type="entry name" value="Restriction endonuclease-like"/>
    <property type="match status" value="1"/>
</dbReference>
<keyword evidence="2" id="KW-0489">Methyltransferase</keyword>
<proteinExistence type="predicted"/>
<evidence type="ECO:0000259" key="1">
    <source>
        <dbReference type="Pfam" id="PF04480"/>
    </source>
</evidence>
<accession>A0A1F7UUV9</accession>
<dbReference type="PANTHER" id="PTHR38590:SF1">
    <property type="entry name" value="BLL0828 PROTEIN"/>
    <property type="match status" value="1"/>
</dbReference>
<gene>
    <name evidence="2" type="ORF">A3B21_05150</name>
</gene>
<reference evidence="2 3" key="1">
    <citation type="journal article" date="2016" name="Nat. Commun.">
        <title>Thousands of microbial genomes shed light on interconnected biogeochemical processes in an aquifer system.</title>
        <authorList>
            <person name="Anantharaman K."/>
            <person name="Brown C.T."/>
            <person name="Hug L.A."/>
            <person name="Sharon I."/>
            <person name="Castelle C.J."/>
            <person name="Probst A.J."/>
            <person name="Thomas B.C."/>
            <person name="Singh A."/>
            <person name="Wilkins M.J."/>
            <person name="Karaoz U."/>
            <person name="Brodie E.L."/>
            <person name="Williams K.H."/>
            <person name="Hubbard S.S."/>
            <person name="Banfield J.F."/>
        </authorList>
    </citation>
    <scope>NUCLEOTIDE SEQUENCE [LARGE SCALE GENOMIC DNA]</scope>
</reference>